<evidence type="ECO:0000313" key="2">
    <source>
        <dbReference type="EMBL" id="EEA89609.1"/>
    </source>
</evidence>
<proteinExistence type="predicted"/>
<accession>B6GDH0</accession>
<keyword evidence="3" id="KW-1185">Reference proteome</keyword>
<reference evidence="2 3" key="1">
    <citation type="submission" date="2008-10" db="EMBL/GenBank/DDBJ databases">
        <title>Draft genome sequence of Collinsella stercoris (DSM 13279).</title>
        <authorList>
            <person name="Sudarsanam P."/>
            <person name="Ley R."/>
            <person name="Guruge J."/>
            <person name="Turnbaugh P.J."/>
            <person name="Mahowald M."/>
            <person name="Liep D."/>
            <person name="Gordon J."/>
        </authorList>
    </citation>
    <scope>NUCLEOTIDE SEQUENCE [LARGE SCALE GENOMIC DNA]</scope>
    <source>
        <strain evidence="2 3">DSM 13279</strain>
    </source>
</reference>
<gene>
    <name evidence="2" type="ORF">COLSTE_02150</name>
</gene>
<dbReference type="GeneID" id="98002231"/>
<feature type="domain" description="DUF6273" evidence="1">
    <location>
        <begin position="151"/>
        <end position="294"/>
    </location>
</feature>
<dbReference type="Pfam" id="PF19789">
    <property type="entry name" value="DUF6273"/>
    <property type="match status" value="1"/>
</dbReference>
<comment type="caution">
    <text evidence="2">The sequence shown here is derived from an EMBL/GenBank/DDBJ whole genome shotgun (WGS) entry which is preliminary data.</text>
</comment>
<dbReference type="HOGENOM" id="CLU_939189_0_0_11"/>
<evidence type="ECO:0000313" key="3">
    <source>
        <dbReference type="Proteomes" id="UP000003560"/>
    </source>
</evidence>
<evidence type="ECO:0000259" key="1">
    <source>
        <dbReference type="Pfam" id="PF19789"/>
    </source>
</evidence>
<dbReference type="EMBL" id="ABXJ01000128">
    <property type="protein sequence ID" value="EEA89609.1"/>
    <property type="molecule type" value="Genomic_DNA"/>
</dbReference>
<dbReference type="OrthoDB" id="3177702at2"/>
<dbReference type="RefSeq" id="WP_006721779.1">
    <property type="nucleotide sequence ID" value="NZ_CP085935.1"/>
</dbReference>
<dbReference type="AlphaFoldDB" id="B6GDH0"/>
<name>B6GDH0_9ACTN</name>
<organism evidence="2 3">
    <name type="scientific">Collinsella stercoris DSM 13279</name>
    <dbReference type="NCBI Taxonomy" id="445975"/>
    <lineage>
        <taxon>Bacteria</taxon>
        <taxon>Bacillati</taxon>
        <taxon>Actinomycetota</taxon>
        <taxon>Coriobacteriia</taxon>
        <taxon>Coriobacteriales</taxon>
        <taxon>Coriobacteriaceae</taxon>
        <taxon>Collinsella</taxon>
    </lineage>
</organism>
<dbReference type="eggNOG" id="ENOG5033HFZ">
    <property type="taxonomic scope" value="Bacteria"/>
</dbReference>
<dbReference type="Proteomes" id="UP000003560">
    <property type="component" value="Unassembled WGS sequence"/>
</dbReference>
<dbReference type="STRING" id="445975.COLSTE_02150"/>
<dbReference type="InterPro" id="IPR046240">
    <property type="entry name" value="DUF6273"/>
</dbReference>
<protein>
    <recommendedName>
        <fullName evidence="1">DUF6273 domain-containing protein</fullName>
    </recommendedName>
</protein>
<reference evidence="2 3" key="2">
    <citation type="submission" date="2008-10" db="EMBL/GenBank/DDBJ databases">
        <authorList>
            <person name="Fulton L."/>
            <person name="Clifton S."/>
            <person name="Fulton B."/>
            <person name="Xu J."/>
            <person name="Minx P."/>
            <person name="Pepin K.H."/>
            <person name="Johnson M."/>
            <person name="Thiruvilangam P."/>
            <person name="Bhonagiri V."/>
            <person name="Nash W.E."/>
            <person name="Mardis E.R."/>
            <person name="Wilson R.K."/>
        </authorList>
    </citation>
    <scope>NUCLEOTIDE SEQUENCE [LARGE SCALE GENOMIC DNA]</scope>
    <source>
        <strain evidence="2 3">DSM 13279</strain>
    </source>
</reference>
<sequence length="300" mass="32868">MADVSVLTFNGAPRNVKDVTARNTANAATTAQEYDRQQLTGTYKGRSIVSVFAAEIGSANVWTWLQKRVKAANFTGLRIGDYIDVQLKAGANVPSQTVRYRIAAIDPYYQCGDTAKGHHIAMVPSAPVSVTGDKAVNGSYIKWRDTNDNNGTADEKHPYLCSKLHEWEIGDFLPSLPTECQAAIMPQRVLLNERYASSGKLTDDSGWSWVDLGKVWSLSEIEVYGFQAWSKTGYSIGFDCHFPIFEDTASRILGTRVLWWLRSVMGGSSSSVCYVGSCGTASSGAAAYDWVRPFPCFLVG</sequence>